<dbReference type="RefSeq" id="WP_221030729.1">
    <property type="nucleotide sequence ID" value="NZ_CP139781.1"/>
</dbReference>
<dbReference type="SUPFAM" id="SSF52218">
    <property type="entry name" value="Flavoproteins"/>
    <property type="match status" value="1"/>
</dbReference>
<name>A0ABZ1C588_9BACT</name>
<keyword evidence="1" id="KW-0285">Flavoprotein</keyword>
<organism evidence="3 4">
    <name type="scientific">Actomonas aquatica</name>
    <dbReference type="NCBI Taxonomy" id="2866162"/>
    <lineage>
        <taxon>Bacteria</taxon>
        <taxon>Pseudomonadati</taxon>
        <taxon>Verrucomicrobiota</taxon>
        <taxon>Opitutia</taxon>
        <taxon>Opitutales</taxon>
        <taxon>Opitutaceae</taxon>
        <taxon>Actomonas</taxon>
    </lineage>
</organism>
<keyword evidence="4" id="KW-1185">Reference proteome</keyword>
<dbReference type="PANTHER" id="PTHR19384:SF109">
    <property type="entry name" value="SULFITE REDUCTASE [NADPH] FLAVOPROTEIN COMPONENT"/>
    <property type="match status" value="1"/>
</dbReference>
<evidence type="ECO:0000313" key="3">
    <source>
        <dbReference type="EMBL" id="WRQ86894.1"/>
    </source>
</evidence>
<dbReference type="PROSITE" id="PS50902">
    <property type="entry name" value="FLAVODOXIN_LIKE"/>
    <property type="match status" value="1"/>
</dbReference>
<dbReference type="Proteomes" id="UP000738431">
    <property type="component" value="Chromosome"/>
</dbReference>
<gene>
    <name evidence="3" type="ORF">K1X11_018940</name>
</gene>
<dbReference type="InterPro" id="IPR001094">
    <property type="entry name" value="Flavdoxin-like"/>
</dbReference>
<evidence type="ECO:0000313" key="4">
    <source>
        <dbReference type="Proteomes" id="UP000738431"/>
    </source>
</evidence>
<proteinExistence type="predicted"/>
<dbReference type="Gene3D" id="3.40.50.360">
    <property type="match status" value="1"/>
</dbReference>
<dbReference type="InterPro" id="IPR008254">
    <property type="entry name" value="Flavodoxin/NO_synth"/>
</dbReference>
<dbReference type="PRINTS" id="PR00369">
    <property type="entry name" value="FLAVODOXIN"/>
</dbReference>
<protein>
    <submittedName>
        <fullName evidence="3">Flavodoxin domain-containing protein</fullName>
    </submittedName>
</protein>
<evidence type="ECO:0000259" key="2">
    <source>
        <dbReference type="PROSITE" id="PS50902"/>
    </source>
</evidence>
<dbReference type="PANTHER" id="PTHR19384">
    <property type="entry name" value="NITRIC OXIDE SYNTHASE-RELATED"/>
    <property type="match status" value="1"/>
</dbReference>
<dbReference type="EMBL" id="CP139781">
    <property type="protein sequence ID" value="WRQ86894.1"/>
    <property type="molecule type" value="Genomic_DNA"/>
</dbReference>
<evidence type="ECO:0000256" key="1">
    <source>
        <dbReference type="ARBA" id="ARBA00022630"/>
    </source>
</evidence>
<dbReference type="InterPro" id="IPR029039">
    <property type="entry name" value="Flavoprotein-like_sf"/>
</dbReference>
<feature type="domain" description="Flavodoxin-like" evidence="2">
    <location>
        <begin position="4"/>
        <end position="141"/>
    </location>
</feature>
<reference evidence="3 4" key="1">
    <citation type="submission" date="2023-12" db="EMBL/GenBank/DDBJ databases">
        <title>Description of an unclassified Opitutus bacterium of Verrucomicrobiota.</title>
        <authorList>
            <person name="Zhang D.-F."/>
        </authorList>
    </citation>
    <scope>NUCLEOTIDE SEQUENCE [LARGE SCALE GENOMIC DNA]</scope>
    <source>
        <strain evidence="3 4">WL0086</strain>
    </source>
</reference>
<accession>A0ABZ1C588</accession>
<sequence length="153" mass="17085">MPDLHIHFATMTGNAETVATDTQSRATDEGWTAHVHDLGDLTPQDLTDRELAVFIVSTWGDGEPPDDAADFWYALEEANLDLSGMRFAVFGLGDKDYTEFNGFARQLDARLATLGATRLLDRFDADLDFDETFPAWADRFFTRLAVERETSGT</sequence>
<dbReference type="Pfam" id="PF00258">
    <property type="entry name" value="Flavodoxin_1"/>
    <property type="match status" value="1"/>
</dbReference>